<dbReference type="PANTHER" id="PTHR14191:SF20">
    <property type="entry name" value="NA(+)_H(+) EXCHANGE REGULATORY COFACTOR NHE-RF4"/>
    <property type="match status" value="1"/>
</dbReference>
<keyword evidence="5" id="KW-1185">Reference proteome</keyword>
<evidence type="ECO:0000259" key="3">
    <source>
        <dbReference type="PROSITE" id="PS50106"/>
    </source>
</evidence>
<feature type="region of interest" description="Disordered" evidence="2">
    <location>
        <begin position="376"/>
        <end position="423"/>
    </location>
</feature>
<dbReference type="SUPFAM" id="SSF50156">
    <property type="entry name" value="PDZ domain-like"/>
    <property type="match status" value="3"/>
</dbReference>
<protein>
    <recommendedName>
        <fullName evidence="3">PDZ domain-containing protein</fullName>
    </recommendedName>
</protein>
<evidence type="ECO:0000256" key="2">
    <source>
        <dbReference type="SAM" id="MobiDB-lite"/>
    </source>
</evidence>
<evidence type="ECO:0000313" key="5">
    <source>
        <dbReference type="Proteomes" id="UP000007635"/>
    </source>
</evidence>
<evidence type="ECO:0000313" key="4">
    <source>
        <dbReference type="Ensembl" id="ENSGACP00000006642.2"/>
    </source>
</evidence>
<dbReference type="Pfam" id="PF00595">
    <property type="entry name" value="PDZ"/>
    <property type="match status" value="2"/>
</dbReference>
<organism evidence="4 5">
    <name type="scientific">Gasterosteus aculeatus aculeatus</name>
    <name type="common">three-spined stickleback</name>
    <dbReference type="NCBI Taxonomy" id="481459"/>
    <lineage>
        <taxon>Eukaryota</taxon>
        <taxon>Metazoa</taxon>
        <taxon>Chordata</taxon>
        <taxon>Craniata</taxon>
        <taxon>Vertebrata</taxon>
        <taxon>Euteleostomi</taxon>
        <taxon>Actinopterygii</taxon>
        <taxon>Neopterygii</taxon>
        <taxon>Teleostei</taxon>
        <taxon>Neoteleostei</taxon>
        <taxon>Acanthomorphata</taxon>
        <taxon>Eupercaria</taxon>
        <taxon>Perciformes</taxon>
        <taxon>Cottioidei</taxon>
        <taxon>Gasterosteales</taxon>
        <taxon>Gasterosteidae</taxon>
        <taxon>Gasterosteus</taxon>
    </lineage>
</organism>
<sequence>VFSPTGCQDAMEHPRFTFNPKEGIDNPALVIADDPEPQSPRPTLCHLRRLEGQSFGFLLRAHRGGQRCEVGGVAAWSPAGRGGLRDGDRVLEVNEERAHSEDFCRVGVLLFVLPPLASRPQAESLGLDLQTLARSSKGDGWSRPRLCHISRDPECGLGMTVTRVDGERSFAVNTLTDGPAEKAGVRSADRLIWINGEPASSLSRSMLNRTVRRGGAAVTVLVIDPEGESCRVRRKTPVLPAVAECRGLPHASRTMRLHKGPDGYGFLLRQEKLGGSQRKVHVLREVEEGSPAEAELMEDGDLLLAVNGTPVESLEHDDVVKEIRRSEDKVVLTVMSTRGRDFYREVNVQVRTPRPSSASGFFPVVGDFSPVVPRGGFTLGRGAAAPDPGGHPSERQRGTPHNQGDRRTGTDCDPDQPGTLSRR</sequence>
<dbReference type="InterPro" id="IPR051067">
    <property type="entry name" value="NHER"/>
</dbReference>
<dbReference type="InterPro" id="IPR001478">
    <property type="entry name" value="PDZ"/>
</dbReference>
<dbReference type="Proteomes" id="UP000007635">
    <property type="component" value="Chromosome I"/>
</dbReference>
<dbReference type="InterPro" id="IPR036034">
    <property type="entry name" value="PDZ_sf"/>
</dbReference>
<dbReference type="InParanoid" id="G3NMS9"/>
<reference evidence="4 5" key="1">
    <citation type="journal article" date="2021" name="G3 (Bethesda)">
        <title>Improved contiguity of the threespine stickleback genome using long-read sequencing.</title>
        <authorList>
            <person name="Nath S."/>
            <person name="Shaw D.E."/>
            <person name="White M.A."/>
        </authorList>
    </citation>
    <scope>NUCLEOTIDE SEQUENCE [LARGE SCALE GENOMIC DNA]</scope>
    <source>
        <strain evidence="4 5">Lake Benthic</strain>
    </source>
</reference>
<dbReference type="PROSITE" id="PS50106">
    <property type="entry name" value="PDZ"/>
    <property type="match status" value="3"/>
</dbReference>
<dbReference type="STRING" id="69293.ENSGACP00000006642"/>
<dbReference type="Bgee" id="ENSGACG00000005026">
    <property type="expression patterns" value="Expressed in intestinal epithelial cell and 2 other cell types or tissues"/>
</dbReference>
<dbReference type="GO" id="GO:0016324">
    <property type="term" value="C:apical plasma membrane"/>
    <property type="evidence" value="ECO:0007669"/>
    <property type="project" value="TreeGrafter"/>
</dbReference>
<dbReference type="GO" id="GO:0005102">
    <property type="term" value="F:signaling receptor binding"/>
    <property type="evidence" value="ECO:0007669"/>
    <property type="project" value="TreeGrafter"/>
</dbReference>
<dbReference type="GO" id="GO:0043495">
    <property type="term" value="F:protein-membrane adaptor activity"/>
    <property type="evidence" value="ECO:0007669"/>
    <property type="project" value="TreeGrafter"/>
</dbReference>
<feature type="domain" description="PDZ" evidence="3">
    <location>
        <begin position="44"/>
        <end position="94"/>
    </location>
</feature>
<dbReference type="Ensembl" id="ENSGACT00000006659.2">
    <property type="protein sequence ID" value="ENSGACP00000006642.2"/>
    <property type="gene ID" value="ENSGACG00000005026.2"/>
</dbReference>
<keyword evidence="1" id="KW-0677">Repeat</keyword>
<feature type="domain" description="PDZ" evidence="3">
    <location>
        <begin position="146"/>
        <end position="226"/>
    </location>
</feature>
<dbReference type="PANTHER" id="PTHR14191">
    <property type="entry name" value="PDZ DOMAIN CONTAINING PROTEIN"/>
    <property type="match status" value="1"/>
</dbReference>
<dbReference type="Gene3D" id="2.30.42.10">
    <property type="match status" value="3"/>
</dbReference>
<dbReference type="eggNOG" id="KOG3528">
    <property type="taxonomic scope" value="Eukaryota"/>
</dbReference>
<dbReference type="GeneTree" id="ENSGT00950000182849"/>
<proteinExistence type="predicted"/>
<feature type="compositionally biased region" description="Basic and acidic residues" evidence="2">
    <location>
        <begin position="392"/>
        <end position="410"/>
    </location>
</feature>
<name>G3NMS9_GASAC</name>
<dbReference type="SMART" id="SM00228">
    <property type="entry name" value="PDZ"/>
    <property type="match status" value="3"/>
</dbReference>
<dbReference type="GO" id="GO:0072659">
    <property type="term" value="P:protein localization to plasma membrane"/>
    <property type="evidence" value="ECO:0007669"/>
    <property type="project" value="TreeGrafter"/>
</dbReference>
<reference evidence="4" key="2">
    <citation type="submission" date="2025-08" db="UniProtKB">
        <authorList>
            <consortium name="Ensembl"/>
        </authorList>
    </citation>
    <scope>IDENTIFICATION</scope>
</reference>
<evidence type="ECO:0000256" key="1">
    <source>
        <dbReference type="ARBA" id="ARBA00022737"/>
    </source>
</evidence>
<dbReference type="OMA" id="CMVPRLC"/>
<reference evidence="4" key="3">
    <citation type="submission" date="2025-09" db="UniProtKB">
        <authorList>
            <consortium name="Ensembl"/>
        </authorList>
    </citation>
    <scope>IDENTIFICATION</scope>
</reference>
<feature type="domain" description="PDZ" evidence="3">
    <location>
        <begin position="254"/>
        <end position="338"/>
    </location>
</feature>
<dbReference type="CDD" id="cd06768">
    <property type="entry name" value="PDZ_NHERF-like"/>
    <property type="match status" value="1"/>
</dbReference>
<accession>G3NMS9</accession>
<dbReference type="AlphaFoldDB" id="G3NMS9"/>